<gene>
    <name evidence="4" type="ORF">EV186_105398</name>
</gene>
<comment type="caution">
    <text evidence="4">The sequence shown here is derived from an EMBL/GenBank/DDBJ whole genome shotgun (WGS) entry which is preliminary data.</text>
</comment>
<feature type="domain" description="Mce/MlaD" evidence="2">
    <location>
        <begin position="42"/>
        <end position="124"/>
    </location>
</feature>
<organism evidence="4 5">
    <name type="scientific">Labedaea rhizosphaerae</name>
    <dbReference type="NCBI Taxonomy" id="598644"/>
    <lineage>
        <taxon>Bacteria</taxon>
        <taxon>Bacillati</taxon>
        <taxon>Actinomycetota</taxon>
        <taxon>Actinomycetes</taxon>
        <taxon>Pseudonocardiales</taxon>
        <taxon>Pseudonocardiaceae</taxon>
        <taxon>Labedaea</taxon>
    </lineage>
</organism>
<dbReference type="GO" id="GO:0051701">
    <property type="term" value="P:biological process involved in interaction with host"/>
    <property type="evidence" value="ECO:0007669"/>
    <property type="project" value="TreeGrafter"/>
</dbReference>
<feature type="region of interest" description="Disordered" evidence="1">
    <location>
        <begin position="366"/>
        <end position="389"/>
    </location>
</feature>
<dbReference type="InterPro" id="IPR052336">
    <property type="entry name" value="MlaD_Phospholipid_Transporter"/>
</dbReference>
<evidence type="ECO:0000313" key="4">
    <source>
        <dbReference type="EMBL" id="TDP95166.1"/>
    </source>
</evidence>
<dbReference type="PANTHER" id="PTHR33371">
    <property type="entry name" value="INTERMEMBRANE PHOSPHOLIPID TRANSPORT SYSTEM BINDING PROTEIN MLAD-RELATED"/>
    <property type="match status" value="1"/>
</dbReference>
<dbReference type="GO" id="GO:0005576">
    <property type="term" value="C:extracellular region"/>
    <property type="evidence" value="ECO:0007669"/>
    <property type="project" value="TreeGrafter"/>
</dbReference>
<evidence type="ECO:0000259" key="2">
    <source>
        <dbReference type="Pfam" id="PF02470"/>
    </source>
</evidence>
<sequence length="432" mass="45742">MKLSPRGVRRAKQLGGLAFLVVIAMLGALAVAIYDKAFTDVVKVTLRTDHVGNQLRVGSDVKVRGLLVGEVRAIHANGRASGGLGGDEAEIELALQPDKVDLLPANVSARLLPKTLFGERYVDLHLPATPDAHHLGENSVIQQDRSTSAIELEQVLNNLMPVLQAVRPEKLATTLTALSQALDGRGQKLGKTLVSLNSYLDRFNPKLPEVTEDLDRLADFADTYATAAPDLVQALSDLTVTSRTFADQRQQLAALFTGLTTASDDLTTFLAASGPNLILLAGNSRKTLELLAEYSGTFPCLFDQLNRLRPLVDKAFGAGTKQPGAHVQVTVVPGRGKYVPGRDDPSYTKHGAPECYLAGGVSAPVNPTPAATTAPAKEPVPTGDLGVPNSPQEQELVSELIAPSLGVAPAQVPGWSSVLVGPLYRGAEVTLK</sequence>
<evidence type="ECO:0000313" key="5">
    <source>
        <dbReference type="Proteomes" id="UP000295444"/>
    </source>
</evidence>
<feature type="domain" description="Mammalian cell entry C-terminal" evidence="3">
    <location>
        <begin position="132"/>
        <end position="353"/>
    </location>
</feature>
<dbReference type="Pfam" id="PF11887">
    <property type="entry name" value="Mce4_CUP1"/>
    <property type="match status" value="1"/>
</dbReference>
<protein>
    <submittedName>
        <fullName evidence="4">Phospholipid/cholesterol/gamma-HCH transport system substrate-binding protein</fullName>
    </submittedName>
</protein>
<dbReference type="InterPro" id="IPR024516">
    <property type="entry name" value="Mce_C"/>
</dbReference>
<dbReference type="NCBIfam" id="TIGR00996">
    <property type="entry name" value="Mtu_fam_mce"/>
    <property type="match status" value="1"/>
</dbReference>
<evidence type="ECO:0000256" key="1">
    <source>
        <dbReference type="SAM" id="MobiDB-lite"/>
    </source>
</evidence>
<dbReference type="Proteomes" id="UP000295444">
    <property type="component" value="Unassembled WGS sequence"/>
</dbReference>
<dbReference type="InterPro" id="IPR003399">
    <property type="entry name" value="Mce/MlaD"/>
</dbReference>
<reference evidence="4 5" key="1">
    <citation type="submission" date="2019-03" db="EMBL/GenBank/DDBJ databases">
        <title>Genomic Encyclopedia of Type Strains, Phase IV (KMG-IV): sequencing the most valuable type-strain genomes for metagenomic binning, comparative biology and taxonomic classification.</title>
        <authorList>
            <person name="Goeker M."/>
        </authorList>
    </citation>
    <scope>NUCLEOTIDE SEQUENCE [LARGE SCALE GENOMIC DNA]</scope>
    <source>
        <strain evidence="4 5">DSM 45361</strain>
    </source>
</reference>
<evidence type="ECO:0000259" key="3">
    <source>
        <dbReference type="Pfam" id="PF11887"/>
    </source>
</evidence>
<accession>A0A4R6S8H6</accession>
<dbReference type="RefSeq" id="WP_133852540.1">
    <property type="nucleotide sequence ID" value="NZ_SNXZ01000005.1"/>
</dbReference>
<dbReference type="PANTHER" id="PTHR33371:SF19">
    <property type="entry name" value="MCE-FAMILY PROTEIN MCE4A"/>
    <property type="match status" value="1"/>
</dbReference>
<dbReference type="AlphaFoldDB" id="A0A4R6S8H6"/>
<keyword evidence="5" id="KW-1185">Reference proteome</keyword>
<name>A0A4R6S8H6_LABRH</name>
<dbReference type="EMBL" id="SNXZ01000005">
    <property type="protein sequence ID" value="TDP95166.1"/>
    <property type="molecule type" value="Genomic_DNA"/>
</dbReference>
<proteinExistence type="predicted"/>
<feature type="compositionally biased region" description="Low complexity" evidence="1">
    <location>
        <begin position="366"/>
        <end position="382"/>
    </location>
</feature>
<dbReference type="OrthoDB" id="3460188at2"/>
<dbReference type="Pfam" id="PF02470">
    <property type="entry name" value="MlaD"/>
    <property type="match status" value="1"/>
</dbReference>
<dbReference type="InterPro" id="IPR005693">
    <property type="entry name" value="Mce"/>
</dbReference>